<dbReference type="PANTHER" id="PTHR30408:SF12">
    <property type="entry name" value="TYPE I RESTRICTION ENZYME MJAVIII SPECIFICITY SUBUNIT"/>
    <property type="match status" value="1"/>
</dbReference>
<dbReference type="GO" id="GO:0004519">
    <property type="term" value="F:endonuclease activity"/>
    <property type="evidence" value="ECO:0007669"/>
    <property type="project" value="UniProtKB-KW"/>
</dbReference>
<name>A0AB35LEV8_PRORE</name>
<dbReference type="GO" id="GO:0016787">
    <property type="term" value="F:hydrolase activity"/>
    <property type="evidence" value="ECO:0007669"/>
    <property type="project" value="UniProtKB-KW"/>
</dbReference>
<evidence type="ECO:0000313" key="5">
    <source>
        <dbReference type="EMBL" id="MDH2306243.1"/>
    </source>
</evidence>
<gene>
    <name evidence="5" type="ORF">QDQ51_12550</name>
</gene>
<dbReference type="Pfam" id="PF01420">
    <property type="entry name" value="Methylase_S"/>
    <property type="match status" value="1"/>
</dbReference>
<reference evidence="5" key="1">
    <citation type="submission" date="2023-04" db="EMBL/GenBank/DDBJ databases">
        <authorList>
            <person name="Li W."/>
        </authorList>
    </citation>
    <scope>NUCLEOTIDE SEQUENCE</scope>
    <source>
        <strain evidence="5">QITACRE101</strain>
    </source>
</reference>
<protein>
    <submittedName>
        <fullName evidence="5">Restriction endonuclease subunit S</fullName>
        <ecNumber evidence="5">3.1.21.-</ecNumber>
    </submittedName>
</protein>
<feature type="domain" description="Type I restriction modification DNA specificity" evidence="4">
    <location>
        <begin position="90"/>
        <end position="197"/>
    </location>
</feature>
<keyword evidence="5" id="KW-0540">Nuclease</keyword>
<reference evidence="5" key="2">
    <citation type="submission" date="2023-10" db="EMBL/GenBank/DDBJ databases">
        <title>Analysis of Resistance Genes of Carbapenem-resistant Providencia rettgeri.</title>
        <authorList>
            <person name="Liu M."/>
        </authorList>
    </citation>
    <scope>NUCLEOTIDE SEQUENCE</scope>
    <source>
        <strain evidence="5">QITACRE101</strain>
    </source>
</reference>
<evidence type="ECO:0000259" key="4">
    <source>
        <dbReference type="Pfam" id="PF01420"/>
    </source>
</evidence>
<evidence type="ECO:0000313" key="6">
    <source>
        <dbReference type="Proteomes" id="UP001162044"/>
    </source>
</evidence>
<dbReference type="GO" id="GO:0009307">
    <property type="term" value="P:DNA restriction-modification system"/>
    <property type="evidence" value="ECO:0007669"/>
    <property type="project" value="UniProtKB-KW"/>
</dbReference>
<dbReference type="EMBL" id="JARVQW010000005">
    <property type="protein sequence ID" value="MDH2306243.1"/>
    <property type="molecule type" value="Genomic_DNA"/>
</dbReference>
<dbReference type="Proteomes" id="UP001162044">
    <property type="component" value="Unassembled WGS sequence"/>
</dbReference>
<keyword evidence="2" id="KW-0680">Restriction system</keyword>
<dbReference type="Gene3D" id="3.90.220.20">
    <property type="entry name" value="DNA methylase specificity domains"/>
    <property type="match status" value="2"/>
</dbReference>
<accession>A0AB35LEV8</accession>
<keyword evidence="3" id="KW-0238">DNA-binding</keyword>
<sequence>MSKQKREVIPELRFPEFEHEPNWSCAKLSVVAKRSTCKNRGEKTSRVLTNSAVDGVMDQRDYFEKDIAVKGNLESYFVVDNGDYVYNPRISLAAPVGPISKNKVGKGVMSPLYTVFRFNSENNDFFEQFFKSSRWHRYLQKVSNNGARHDRMSVTNKEFMAMPVPNPRDVEQQKIADFLASIDELIYLHTQKYNTLKCYKQGLMRKLFPAEGETEPKIRFPEFSKAGPWKLKPVGSVFTEKQRPINMQDDAEYSLVTVKRRYGGLVSRGIYKGKSIKVKSQFEVHENDFLISKRQIVHCACGIVPKELERSIVSNEYAVLVPKNGNDVHFLNYFVQQPSVSLSFMQCSIGIVIEKMVFKLKDWLQEEFLFPEFEEQKKISQFLGRLNFIIDEQSKKVDFLKEYKCGLMQKIFPSMDEVL</sequence>
<dbReference type="EC" id="3.1.21.-" evidence="5"/>
<dbReference type="RefSeq" id="WP_051128873.1">
    <property type="nucleotide sequence ID" value="NZ_ABEXOG020000015.1"/>
</dbReference>
<dbReference type="PANTHER" id="PTHR30408">
    <property type="entry name" value="TYPE-1 RESTRICTION ENZYME ECOKI SPECIFICITY PROTEIN"/>
    <property type="match status" value="1"/>
</dbReference>
<proteinExistence type="inferred from homology"/>
<dbReference type="SUPFAM" id="SSF116734">
    <property type="entry name" value="DNA methylase specificity domain"/>
    <property type="match status" value="2"/>
</dbReference>
<dbReference type="InterPro" id="IPR000055">
    <property type="entry name" value="Restrct_endonuc_typeI_TRD"/>
</dbReference>
<organism evidence="5 6">
    <name type="scientific">Providencia rettgeri</name>
    <dbReference type="NCBI Taxonomy" id="587"/>
    <lineage>
        <taxon>Bacteria</taxon>
        <taxon>Pseudomonadati</taxon>
        <taxon>Pseudomonadota</taxon>
        <taxon>Gammaproteobacteria</taxon>
        <taxon>Enterobacterales</taxon>
        <taxon>Morganellaceae</taxon>
        <taxon>Providencia</taxon>
    </lineage>
</organism>
<keyword evidence="5" id="KW-0378">Hydrolase</keyword>
<comment type="similarity">
    <text evidence="1">Belongs to the type-I restriction system S methylase family.</text>
</comment>
<dbReference type="InterPro" id="IPR052021">
    <property type="entry name" value="Type-I_RS_S_subunit"/>
</dbReference>
<dbReference type="AlphaFoldDB" id="A0AB35LEV8"/>
<dbReference type="InterPro" id="IPR044946">
    <property type="entry name" value="Restrct_endonuc_typeI_TRD_sf"/>
</dbReference>
<keyword evidence="5" id="KW-0255">Endonuclease</keyword>
<evidence type="ECO:0000256" key="3">
    <source>
        <dbReference type="ARBA" id="ARBA00023125"/>
    </source>
</evidence>
<dbReference type="GO" id="GO:0003677">
    <property type="term" value="F:DNA binding"/>
    <property type="evidence" value="ECO:0007669"/>
    <property type="project" value="UniProtKB-KW"/>
</dbReference>
<comment type="caution">
    <text evidence="5">The sequence shown here is derived from an EMBL/GenBank/DDBJ whole genome shotgun (WGS) entry which is preliminary data.</text>
</comment>
<evidence type="ECO:0000256" key="2">
    <source>
        <dbReference type="ARBA" id="ARBA00022747"/>
    </source>
</evidence>
<evidence type="ECO:0000256" key="1">
    <source>
        <dbReference type="ARBA" id="ARBA00010923"/>
    </source>
</evidence>